<dbReference type="Pfam" id="PF00297">
    <property type="entry name" value="Ribosomal_L3"/>
    <property type="match status" value="1"/>
</dbReference>
<dbReference type="PANTHER" id="PTHR11229:SF16">
    <property type="entry name" value="LARGE RIBOSOMAL SUBUNIT PROTEIN UL3C"/>
    <property type="match status" value="1"/>
</dbReference>
<comment type="similarity">
    <text evidence="1">Belongs to the universal ribosomal protein uL3 family.</text>
</comment>
<dbReference type="Gene3D" id="2.40.30.10">
    <property type="entry name" value="Translation factors"/>
    <property type="match status" value="1"/>
</dbReference>
<dbReference type="GO" id="GO:0006412">
    <property type="term" value="P:translation"/>
    <property type="evidence" value="ECO:0007669"/>
    <property type="project" value="UniProtKB-UniRule"/>
</dbReference>
<name>A0A0G1YVP2_9BACT</name>
<evidence type="ECO:0000256" key="7">
    <source>
        <dbReference type="SAM" id="MobiDB-lite"/>
    </source>
</evidence>
<evidence type="ECO:0000256" key="4">
    <source>
        <dbReference type="ARBA" id="ARBA00022980"/>
    </source>
</evidence>
<dbReference type="PATRIC" id="fig|1618672.3.peg.290"/>
<evidence type="ECO:0000256" key="5">
    <source>
        <dbReference type="ARBA" id="ARBA00023274"/>
    </source>
</evidence>
<dbReference type="Gene3D" id="3.30.160.810">
    <property type="match status" value="1"/>
</dbReference>
<dbReference type="SUPFAM" id="SSF50447">
    <property type="entry name" value="Translation proteins"/>
    <property type="match status" value="1"/>
</dbReference>
<keyword evidence="3" id="KW-0694">RNA-binding</keyword>
<evidence type="ECO:0000256" key="1">
    <source>
        <dbReference type="ARBA" id="ARBA00006540"/>
    </source>
</evidence>
<dbReference type="GO" id="GO:0019843">
    <property type="term" value="F:rRNA binding"/>
    <property type="evidence" value="ECO:0007669"/>
    <property type="project" value="UniProtKB-KW"/>
</dbReference>
<comment type="caution">
    <text evidence="8">The sequence shown here is derived from an EMBL/GenBank/DDBJ whole genome shotgun (WGS) entry which is preliminary data.</text>
</comment>
<dbReference type="FunFam" id="2.40.30.10:FF:000004">
    <property type="entry name" value="50S ribosomal protein L3"/>
    <property type="match status" value="1"/>
</dbReference>
<keyword evidence="5" id="KW-0687">Ribonucleoprotein</keyword>
<reference evidence="8 9" key="1">
    <citation type="journal article" date="2015" name="Nature">
        <title>rRNA introns, odd ribosomes, and small enigmatic genomes across a large radiation of phyla.</title>
        <authorList>
            <person name="Brown C.T."/>
            <person name="Hug L.A."/>
            <person name="Thomas B.C."/>
            <person name="Sharon I."/>
            <person name="Castelle C.J."/>
            <person name="Singh A."/>
            <person name="Wilkins M.J."/>
            <person name="Williams K.H."/>
            <person name="Banfield J.F."/>
        </authorList>
    </citation>
    <scope>NUCLEOTIDE SEQUENCE [LARGE SCALE GENOMIC DNA]</scope>
</reference>
<evidence type="ECO:0000313" key="9">
    <source>
        <dbReference type="Proteomes" id="UP000034789"/>
    </source>
</evidence>
<gene>
    <name evidence="8" type="ORF">UY98_C0014G0004</name>
</gene>
<dbReference type="Proteomes" id="UP000034789">
    <property type="component" value="Unassembled WGS sequence"/>
</dbReference>
<sequence>MKFMLGTKGRMTQIFDEDGSAHAATVVMAGPLTVTQVKENEKDGYSAAQVGFDAMKGSRVKKPQAGKPFRYFREFPLEAGSSQLAASSSIDASIFAPGDIVAVSAISKGKGFQGVVKHHGFHGGPRSHGQKNKERAPGSIGGGGRAGGRVIKGMRMAGRMGGDRVTVKNLKVLQVDQSSNTLVISGAIPGRPGTLVEIRGR</sequence>
<dbReference type="EMBL" id="LCSD01000014">
    <property type="protein sequence ID" value="KKW47331.1"/>
    <property type="molecule type" value="Genomic_DNA"/>
</dbReference>
<organism evidence="8 9">
    <name type="scientific">Candidatus Kaiserbacteria bacterium GW2011_GWA2_58_9</name>
    <dbReference type="NCBI Taxonomy" id="1618672"/>
    <lineage>
        <taxon>Bacteria</taxon>
        <taxon>Candidatus Kaiseribacteriota</taxon>
    </lineage>
</organism>
<evidence type="ECO:0000256" key="2">
    <source>
        <dbReference type="ARBA" id="ARBA00022730"/>
    </source>
</evidence>
<dbReference type="GO" id="GO:0022625">
    <property type="term" value="C:cytosolic large ribosomal subunit"/>
    <property type="evidence" value="ECO:0007669"/>
    <property type="project" value="TreeGrafter"/>
</dbReference>
<keyword evidence="2" id="KW-0699">rRNA-binding</keyword>
<evidence type="ECO:0000313" key="8">
    <source>
        <dbReference type="EMBL" id="KKW47331.1"/>
    </source>
</evidence>
<dbReference type="AlphaFoldDB" id="A0A0G1YVP2"/>
<dbReference type="PANTHER" id="PTHR11229">
    <property type="entry name" value="50S RIBOSOMAL PROTEIN L3"/>
    <property type="match status" value="1"/>
</dbReference>
<protein>
    <recommendedName>
        <fullName evidence="6">50S ribosomal protein L3</fullName>
    </recommendedName>
</protein>
<feature type="region of interest" description="Disordered" evidence="7">
    <location>
        <begin position="120"/>
        <end position="148"/>
    </location>
</feature>
<dbReference type="InterPro" id="IPR009000">
    <property type="entry name" value="Transl_B-barrel_sf"/>
</dbReference>
<dbReference type="InterPro" id="IPR000597">
    <property type="entry name" value="Ribosomal_uL3"/>
</dbReference>
<proteinExistence type="inferred from homology"/>
<keyword evidence="4 8" id="KW-0689">Ribosomal protein</keyword>
<dbReference type="GO" id="GO:0003735">
    <property type="term" value="F:structural constituent of ribosome"/>
    <property type="evidence" value="ECO:0007669"/>
    <property type="project" value="UniProtKB-UniRule"/>
</dbReference>
<evidence type="ECO:0000256" key="3">
    <source>
        <dbReference type="ARBA" id="ARBA00022884"/>
    </source>
</evidence>
<accession>A0A0G1YVP2</accession>
<evidence type="ECO:0000256" key="6">
    <source>
        <dbReference type="NCBIfam" id="TIGR03625"/>
    </source>
</evidence>
<dbReference type="InterPro" id="IPR019927">
    <property type="entry name" value="Ribosomal_uL3_bac/org-type"/>
</dbReference>
<dbReference type="NCBIfam" id="TIGR03625">
    <property type="entry name" value="L3_bact"/>
    <property type="match status" value="1"/>
</dbReference>